<dbReference type="InterPro" id="IPR013860">
    <property type="entry name" value="AreA_GATA"/>
</dbReference>
<protein>
    <recommendedName>
        <fullName evidence="2">Nitrogen regulatory protein areA GATA-like domain-containing protein</fullName>
    </recommendedName>
</protein>
<gene>
    <name evidence="3" type="ORF">FN846DRAFT_905423</name>
</gene>
<dbReference type="OrthoDB" id="5424234at2759"/>
<feature type="compositionally biased region" description="Basic and acidic residues" evidence="1">
    <location>
        <begin position="337"/>
        <end position="362"/>
    </location>
</feature>
<dbReference type="AlphaFoldDB" id="A0A5J5F1Y6"/>
<dbReference type="Proteomes" id="UP000326924">
    <property type="component" value="Unassembled WGS sequence"/>
</dbReference>
<feature type="compositionally biased region" description="Polar residues" evidence="1">
    <location>
        <begin position="115"/>
        <end position="133"/>
    </location>
</feature>
<evidence type="ECO:0000259" key="2">
    <source>
        <dbReference type="Pfam" id="PF08550"/>
    </source>
</evidence>
<evidence type="ECO:0000256" key="1">
    <source>
        <dbReference type="SAM" id="MobiDB-lite"/>
    </source>
</evidence>
<name>A0A5J5F1Y6_9PEZI</name>
<dbReference type="InParanoid" id="A0A5J5F1Y6"/>
<feature type="region of interest" description="Disordered" evidence="1">
    <location>
        <begin position="449"/>
        <end position="497"/>
    </location>
</feature>
<keyword evidence="4" id="KW-1185">Reference proteome</keyword>
<proteinExistence type="predicted"/>
<feature type="compositionally biased region" description="Polar residues" evidence="1">
    <location>
        <begin position="307"/>
        <end position="316"/>
    </location>
</feature>
<feature type="compositionally biased region" description="Pro residues" evidence="1">
    <location>
        <begin position="181"/>
        <end position="200"/>
    </location>
</feature>
<reference evidence="3 4" key="1">
    <citation type="submission" date="2019-09" db="EMBL/GenBank/DDBJ databases">
        <title>Draft genome of the ectomycorrhizal ascomycete Sphaerosporella brunnea.</title>
        <authorList>
            <consortium name="DOE Joint Genome Institute"/>
            <person name="Benucci G.M."/>
            <person name="Marozzi G."/>
            <person name="Antonielli L."/>
            <person name="Sanchez S."/>
            <person name="Marco P."/>
            <person name="Wang X."/>
            <person name="Falini L.B."/>
            <person name="Barry K."/>
            <person name="Haridas S."/>
            <person name="Lipzen A."/>
            <person name="Labutti K."/>
            <person name="Grigoriev I.V."/>
            <person name="Murat C."/>
            <person name="Martin F."/>
            <person name="Albertini E."/>
            <person name="Donnini D."/>
            <person name="Bonito G."/>
        </authorList>
    </citation>
    <scope>NUCLEOTIDE SEQUENCE [LARGE SCALE GENOMIC DNA]</scope>
    <source>
        <strain evidence="3 4">Sb_GMNB300</strain>
    </source>
</reference>
<evidence type="ECO:0000313" key="3">
    <source>
        <dbReference type="EMBL" id="KAA8909766.1"/>
    </source>
</evidence>
<evidence type="ECO:0000313" key="4">
    <source>
        <dbReference type="Proteomes" id="UP000326924"/>
    </source>
</evidence>
<feature type="region of interest" description="Disordered" evidence="1">
    <location>
        <begin position="85"/>
        <end position="152"/>
    </location>
</feature>
<accession>A0A5J5F1Y6</accession>
<feature type="domain" description="Nitrogen regulatory protein areA GATA-like" evidence="2">
    <location>
        <begin position="32"/>
        <end position="58"/>
    </location>
</feature>
<organism evidence="3 4">
    <name type="scientific">Sphaerosporella brunnea</name>
    <dbReference type="NCBI Taxonomy" id="1250544"/>
    <lineage>
        <taxon>Eukaryota</taxon>
        <taxon>Fungi</taxon>
        <taxon>Dikarya</taxon>
        <taxon>Ascomycota</taxon>
        <taxon>Pezizomycotina</taxon>
        <taxon>Pezizomycetes</taxon>
        <taxon>Pezizales</taxon>
        <taxon>Pyronemataceae</taxon>
        <taxon>Sphaerosporella</taxon>
    </lineage>
</organism>
<feature type="region of interest" description="Disordered" evidence="1">
    <location>
        <begin position="177"/>
        <end position="371"/>
    </location>
</feature>
<dbReference type="EMBL" id="VXIS01000054">
    <property type="protein sequence ID" value="KAA8909766.1"/>
    <property type="molecule type" value="Genomic_DNA"/>
</dbReference>
<sequence length="497" mass="53439">MKPISGIVTSNKSIPDSFRQLDVFTTDVLNQLWKVYSVNRDVVANGRRLENLFWRVWGSERTGRPFSGQTVSAIFVGIHCDDDLIPPRRRNPPSHGNIKLAISERGQPAPPESATAATVATELASSPTPSANPRASVEIECPPTPPPSPVPNSMQRGCAAFLSKQPQLTEITLSLQRTLHNPPPSPPGPAAPQLPPPPPVRLAAPPTNSQPVLPSKRSRPQHPPRQSMPLMTLDTVQESKASEWVSGSVRSQDSRSSKGSSSTKAMARIEHRGGGKVRRGKKVLIGGGGGRANRQRGIPPPIRRTKSNTTANSPVSSVAEIEEETPQLLSIALGPKPKLESEPEKKEQKNEQSKKEEKRRDTSGGGWIVDPDFRTKYIDKKEKQKEMLARVVRAPATTAMNDFVVTATASSRASTAKGKNILVANEVQPALPRQKSQLTLLLERERRAAAAKIGSSGGSGGGESSKSGQLKGDQGKSGFAQGGQGNAEGKVRRQLWG</sequence>
<comment type="caution">
    <text evidence="3">The sequence shown here is derived from an EMBL/GenBank/DDBJ whole genome shotgun (WGS) entry which is preliminary data.</text>
</comment>
<dbReference type="Pfam" id="PF08550">
    <property type="entry name" value="GATA_AreA"/>
    <property type="match status" value="1"/>
</dbReference>